<gene>
    <name evidence="11" type="ORF">CVLEPA_LOCUS6751</name>
</gene>
<dbReference type="PANTHER" id="PTHR23277:SF108">
    <property type="entry name" value="FASCICLIN-3"/>
    <property type="match status" value="1"/>
</dbReference>
<keyword evidence="12" id="KW-1185">Reference proteome</keyword>
<keyword evidence="5" id="KW-1015">Disulfide bond</keyword>
<evidence type="ECO:0000259" key="10">
    <source>
        <dbReference type="SMART" id="SM00409"/>
    </source>
</evidence>
<keyword evidence="4 8" id="KW-0472">Membrane</keyword>
<feature type="domain" description="Immunoglobulin" evidence="10">
    <location>
        <begin position="321"/>
        <end position="399"/>
    </location>
</feature>
<evidence type="ECO:0000313" key="11">
    <source>
        <dbReference type="EMBL" id="CAK8677363.1"/>
    </source>
</evidence>
<keyword evidence="2 9" id="KW-0732">Signal</keyword>
<evidence type="ECO:0000256" key="1">
    <source>
        <dbReference type="ARBA" id="ARBA00004370"/>
    </source>
</evidence>
<dbReference type="InterPro" id="IPR003599">
    <property type="entry name" value="Ig_sub"/>
</dbReference>
<feature type="domain" description="Immunoglobulin" evidence="10">
    <location>
        <begin position="419"/>
        <end position="494"/>
    </location>
</feature>
<dbReference type="InterPro" id="IPR036179">
    <property type="entry name" value="Ig-like_dom_sf"/>
</dbReference>
<name>A0ABP0FCD2_CLALP</name>
<evidence type="ECO:0000256" key="6">
    <source>
        <dbReference type="ARBA" id="ARBA00023180"/>
    </source>
</evidence>
<keyword evidence="6" id="KW-0325">Glycoprotein</keyword>
<dbReference type="InterPro" id="IPR051427">
    <property type="entry name" value="Nectin/Nectin-like"/>
</dbReference>
<accession>A0ABP0FCD2</accession>
<comment type="caution">
    <text evidence="11">The sequence shown here is derived from an EMBL/GenBank/DDBJ whole genome shotgun (WGS) entry which is preliminary data.</text>
</comment>
<feature type="region of interest" description="Disordered" evidence="7">
    <location>
        <begin position="639"/>
        <end position="665"/>
    </location>
</feature>
<reference evidence="11 12" key="1">
    <citation type="submission" date="2024-02" db="EMBL/GenBank/DDBJ databases">
        <authorList>
            <person name="Daric V."/>
            <person name="Darras S."/>
        </authorList>
    </citation>
    <scope>NUCLEOTIDE SEQUENCE [LARGE SCALE GENOMIC DNA]</scope>
</reference>
<evidence type="ECO:0000256" key="8">
    <source>
        <dbReference type="SAM" id="Phobius"/>
    </source>
</evidence>
<evidence type="ECO:0000256" key="9">
    <source>
        <dbReference type="SAM" id="SignalP"/>
    </source>
</evidence>
<protein>
    <recommendedName>
        <fullName evidence="10">Immunoglobulin domain-containing protein</fullName>
    </recommendedName>
</protein>
<dbReference type="Proteomes" id="UP001642483">
    <property type="component" value="Unassembled WGS sequence"/>
</dbReference>
<feature type="transmembrane region" description="Helical" evidence="8">
    <location>
        <begin position="614"/>
        <end position="634"/>
    </location>
</feature>
<dbReference type="Gene3D" id="2.60.40.10">
    <property type="entry name" value="Immunoglobulins"/>
    <property type="match status" value="1"/>
</dbReference>
<feature type="domain" description="Immunoglobulin" evidence="10">
    <location>
        <begin position="216"/>
        <end position="300"/>
    </location>
</feature>
<evidence type="ECO:0000313" key="12">
    <source>
        <dbReference type="Proteomes" id="UP001642483"/>
    </source>
</evidence>
<dbReference type="InterPro" id="IPR013783">
    <property type="entry name" value="Ig-like_fold"/>
</dbReference>
<proteinExistence type="predicted"/>
<keyword evidence="8" id="KW-1133">Transmembrane helix</keyword>
<dbReference type="EMBL" id="CAWYQH010000046">
    <property type="protein sequence ID" value="CAK8677363.1"/>
    <property type="molecule type" value="Genomic_DNA"/>
</dbReference>
<evidence type="ECO:0000256" key="4">
    <source>
        <dbReference type="ARBA" id="ARBA00023136"/>
    </source>
</evidence>
<evidence type="ECO:0000256" key="3">
    <source>
        <dbReference type="ARBA" id="ARBA00022737"/>
    </source>
</evidence>
<evidence type="ECO:0000256" key="7">
    <source>
        <dbReference type="SAM" id="MobiDB-lite"/>
    </source>
</evidence>
<feature type="region of interest" description="Disordered" evidence="7">
    <location>
        <begin position="769"/>
        <end position="789"/>
    </location>
</feature>
<feature type="compositionally biased region" description="Polar residues" evidence="7">
    <location>
        <begin position="639"/>
        <end position="664"/>
    </location>
</feature>
<comment type="subcellular location">
    <subcellularLocation>
        <location evidence="1">Membrane</location>
    </subcellularLocation>
</comment>
<feature type="compositionally biased region" description="Basic and acidic residues" evidence="7">
    <location>
        <begin position="769"/>
        <end position="778"/>
    </location>
</feature>
<keyword evidence="8" id="KW-0812">Transmembrane</keyword>
<keyword evidence="3" id="KW-0677">Repeat</keyword>
<evidence type="ECO:0000256" key="2">
    <source>
        <dbReference type="ARBA" id="ARBA00022729"/>
    </source>
</evidence>
<dbReference type="PANTHER" id="PTHR23277">
    <property type="entry name" value="NECTIN-RELATED"/>
    <property type="match status" value="1"/>
</dbReference>
<organism evidence="11 12">
    <name type="scientific">Clavelina lepadiformis</name>
    <name type="common">Light-bulb sea squirt</name>
    <name type="synonym">Ascidia lepadiformis</name>
    <dbReference type="NCBI Taxonomy" id="159417"/>
    <lineage>
        <taxon>Eukaryota</taxon>
        <taxon>Metazoa</taxon>
        <taxon>Chordata</taxon>
        <taxon>Tunicata</taxon>
        <taxon>Ascidiacea</taxon>
        <taxon>Aplousobranchia</taxon>
        <taxon>Clavelinidae</taxon>
        <taxon>Clavelina</taxon>
    </lineage>
</organism>
<dbReference type="SMART" id="SM00409">
    <property type="entry name" value="IG"/>
    <property type="match status" value="3"/>
</dbReference>
<evidence type="ECO:0000256" key="5">
    <source>
        <dbReference type="ARBA" id="ARBA00023157"/>
    </source>
</evidence>
<feature type="chain" id="PRO_5047360165" description="Immunoglobulin domain-containing protein" evidence="9">
    <location>
        <begin position="20"/>
        <end position="789"/>
    </location>
</feature>
<dbReference type="SUPFAM" id="SSF48726">
    <property type="entry name" value="Immunoglobulin"/>
    <property type="match status" value="1"/>
</dbReference>
<feature type="signal peptide" evidence="9">
    <location>
        <begin position="1"/>
        <end position="19"/>
    </location>
</feature>
<sequence length="789" mass="84757">MKLELDLHCLLIIYGVLRATATTTISTDPPNNPLATGFNNLIVTAQFPTPTLSTDSCSWYYGGELDSGSGAQFYNAVFGGCDLPSPGTYDSITCTEQTIDGTNHTITILTITQPLVAGDITFEVRCSITITPDPTTRTVQDCPSSLPYGVVITSSSQTYQASGMFSCPTGDLFYSNGTALPSGDTTCLANAEWSGQDNLQCWMAPSVTLASSSIDGDKLTVLEENDLAVTCNYDDVIPDGNTSRFNVGGNTNTRTQEEPFILSTLQRSDNNKIFLCQAVTPYTDLNPTNGRSSEYTLNVLYISESIANKIATSQFVIESSESNYLLRSDQQLTMNCNPSDANPPATCSWQLCSDSSCQTLTSDGGCLISVDHSVSSTVTCAAGNRVGNISSTEQTVDVVPVERQVHFNVSGNNVTNDGSINSTTYLGESIMISCSVPYENELSTTYSLKLPNNSAVAQSSIQFPSVSRFDSGGYECHTNDQFGNFSAAIYLNVIYAATQDEIPTCNWNLNETGICFVVFFSNPNSQFVSLSKDEHTVASDDSTIIKSTGDQGQQTFTFNRRNVENSDVGRYNLTVKSSSSSLFSNSVLYFNIVIEGNTDGNGEPPGTAGLSTGAIAGIIVGVVVVILCAAGYGVNKWRSGSQKKNGSQSNELYPTGSDNRTLADQPSYIDVTANDSTQINSDYQRNYEVVGPAEDENGYLAVNGSTTGHLRNRASNSQLETDNAGYIVLNGEESNAESNNQGNASSSSKRYENIEGAYDDVITAPRVHTENGSRRYENVEGPYDEINNS</sequence>